<dbReference type="EMBL" id="CWQY01000001">
    <property type="protein sequence ID" value="CSB99197.1"/>
    <property type="molecule type" value="Genomic_DNA"/>
</dbReference>
<dbReference type="AlphaFoldDB" id="A0A656A3A6"/>
<evidence type="ECO:0000313" key="2">
    <source>
        <dbReference type="Proteomes" id="UP000041770"/>
    </source>
</evidence>
<name>A0A656A3A6_VIBCL</name>
<reference evidence="1 2" key="1">
    <citation type="submission" date="2015-07" db="EMBL/GenBank/DDBJ databases">
        <authorList>
            <consortium name="Pathogen Informatics"/>
        </authorList>
    </citation>
    <scope>NUCLEOTIDE SEQUENCE [LARGE SCALE GENOMIC DNA]</scope>
    <source>
        <strain evidence="1 2">A316</strain>
    </source>
</reference>
<evidence type="ECO:0000313" key="1">
    <source>
        <dbReference type="EMBL" id="CSB99197.1"/>
    </source>
</evidence>
<dbReference type="Proteomes" id="UP000041770">
    <property type="component" value="Unassembled WGS sequence"/>
</dbReference>
<proteinExistence type="predicted"/>
<gene>
    <name evidence="1" type="ORF">ERS013200_00282</name>
</gene>
<organism evidence="1 2">
    <name type="scientific">Vibrio cholerae</name>
    <dbReference type="NCBI Taxonomy" id="666"/>
    <lineage>
        <taxon>Bacteria</taxon>
        <taxon>Pseudomonadati</taxon>
        <taxon>Pseudomonadota</taxon>
        <taxon>Gammaproteobacteria</taxon>
        <taxon>Vibrionales</taxon>
        <taxon>Vibrionaceae</taxon>
        <taxon>Vibrio</taxon>
    </lineage>
</organism>
<sequence length="44" mass="4591">MINCKVLAAVMGSSLEVGSSATKSVGRVSKARRIAKRCNSPPET</sequence>
<protein>
    <submittedName>
        <fullName evidence="1">Protein of uncharacterized function (DUF1602)</fullName>
    </submittedName>
</protein>
<accession>A0A656A3A6</accession>